<evidence type="ECO:0000313" key="5">
    <source>
        <dbReference type="Proteomes" id="UP000762676"/>
    </source>
</evidence>
<sequence>MKFYLKVYSESVLILPSLGLQVKTLSYLGAVKTHFIHISHIHDIVINEAVTMHSILYYLVVVLCDTENGQVKGLYPLFSHSWPPLSNLKEVYRAAQEKLIKPNKR</sequence>
<name>A0AAV4GX76_9GAST</name>
<dbReference type="GO" id="GO:0000506">
    <property type="term" value="C:glycosylphosphatidylinositol-N-acetylglucosaminyltransferase (GPI-GnT) complex"/>
    <property type="evidence" value="ECO:0007669"/>
    <property type="project" value="InterPro"/>
</dbReference>
<keyword evidence="4" id="KW-0328">Glycosyltransferase</keyword>
<comment type="caution">
    <text evidence="4">The sequence shown here is derived from an EMBL/GenBank/DDBJ whole genome shotgun (WGS) entry which is preliminary data.</text>
</comment>
<comment type="pathway">
    <text evidence="1">Glycolipid biosynthesis; glycosylphosphatidylinositol-anchor biosynthesis.</text>
</comment>
<dbReference type="Pfam" id="PF10181">
    <property type="entry name" value="PIG-H"/>
    <property type="match status" value="1"/>
</dbReference>
<evidence type="ECO:0000313" key="4">
    <source>
        <dbReference type="EMBL" id="GFR90109.1"/>
    </source>
</evidence>
<dbReference type="AlphaFoldDB" id="A0AAV4GX76"/>
<dbReference type="EMBL" id="BMAT01005267">
    <property type="protein sequence ID" value="GFR90109.1"/>
    <property type="molecule type" value="Genomic_DNA"/>
</dbReference>
<dbReference type="InterPro" id="IPR044215">
    <property type="entry name" value="PIG-H"/>
</dbReference>
<dbReference type="InterPro" id="IPR019328">
    <property type="entry name" value="PIGH-H_dom"/>
</dbReference>
<feature type="domain" description="Phosphatidylinositol N-acetylglucosaminyltransferase subunit H conserved" evidence="3">
    <location>
        <begin position="11"/>
        <end position="72"/>
    </location>
</feature>
<dbReference type="PANTHER" id="PTHR15231:SF1">
    <property type="entry name" value="PHOSPHATIDYLINOSITOL N-ACETYLGLUCOSAMINYLTRANSFERASE SUBUNIT H"/>
    <property type="match status" value="1"/>
</dbReference>
<organism evidence="4 5">
    <name type="scientific">Elysia marginata</name>
    <dbReference type="NCBI Taxonomy" id="1093978"/>
    <lineage>
        <taxon>Eukaryota</taxon>
        <taxon>Metazoa</taxon>
        <taxon>Spiralia</taxon>
        <taxon>Lophotrochozoa</taxon>
        <taxon>Mollusca</taxon>
        <taxon>Gastropoda</taxon>
        <taxon>Heterobranchia</taxon>
        <taxon>Euthyneura</taxon>
        <taxon>Panpulmonata</taxon>
        <taxon>Sacoglossa</taxon>
        <taxon>Placobranchoidea</taxon>
        <taxon>Plakobranchidae</taxon>
        <taxon>Elysia</taxon>
    </lineage>
</organism>
<reference evidence="4 5" key="1">
    <citation type="journal article" date="2021" name="Elife">
        <title>Chloroplast acquisition without the gene transfer in kleptoplastic sea slugs, Plakobranchus ocellatus.</title>
        <authorList>
            <person name="Maeda T."/>
            <person name="Takahashi S."/>
            <person name="Yoshida T."/>
            <person name="Shimamura S."/>
            <person name="Takaki Y."/>
            <person name="Nagai Y."/>
            <person name="Toyoda A."/>
            <person name="Suzuki Y."/>
            <person name="Arimoto A."/>
            <person name="Ishii H."/>
            <person name="Satoh N."/>
            <person name="Nishiyama T."/>
            <person name="Hasebe M."/>
            <person name="Maruyama T."/>
            <person name="Minagawa J."/>
            <person name="Obokata J."/>
            <person name="Shigenobu S."/>
        </authorList>
    </citation>
    <scope>NUCLEOTIDE SEQUENCE [LARGE SCALE GENOMIC DNA]</scope>
</reference>
<comment type="similarity">
    <text evidence="2">Belongs to the PIGH family.</text>
</comment>
<proteinExistence type="inferred from homology"/>
<gene>
    <name evidence="4" type="ORF">ElyMa_002559400</name>
</gene>
<evidence type="ECO:0000259" key="3">
    <source>
        <dbReference type="Pfam" id="PF10181"/>
    </source>
</evidence>
<accession>A0AAV4GX76</accession>
<dbReference type="GO" id="GO:0016757">
    <property type="term" value="F:glycosyltransferase activity"/>
    <property type="evidence" value="ECO:0007669"/>
    <property type="project" value="UniProtKB-KW"/>
</dbReference>
<evidence type="ECO:0000256" key="1">
    <source>
        <dbReference type="ARBA" id="ARBA00004687"/>
    </source>
</evidence>
<keyword evidence="4" id="KW-0808">Transferase</keyword>
<dbReference type="GO" id="GO:0006506">
    <property type="term" value="P:GPI anchor biosynthetic process"/>
    <property type="evidence" value="ECO:0007669"/>
    <property type="project" value="InterPro"/>
</dbReference>
<dbReference type="PANTHER" id="PTHR15231">
    <property type="entry name" value="PHOSPHATIDYLINOSITOL N-ACETYLGLUCOSAMINYLTRANSFERASE SUBUNIT H"/>
    <property type="match status" value="1"/>
</dbReference>
<evidence type="ECO:0000256" key="2">
    <source>
        <dbReference type="ARBA" id="ARBA00009610"/>
    </source>
</evidence>
<protein>
    <submittedName>
        <fullName evidence="4">Phosphatidylinositol N-acetylglucosaminyltransferase subunit H-like</fullName>
    </submittedName>
</protein>
<dbReference type="Proteomes" id="UP000762676">
    <property type="component" value="Unassembled WGS sequence"/>
</dbReference>
<keyword evidence="5" id="KW-1185">Reference proteome</keyword>